<gene>
    <name evidence="1" type="ORF">SDC9_30489</name>
</gene>
<reference evidence="1" key="1">
    <citation type="submission" date="2019-08" db="EMBL/GenBank/DDBJ databases">
        <authorList>
            <person name="Kucharzyk K."/>
            <person name="Murdoch R.W."/>
            <person name="Higgins S."/>
            <person name="Loffler F."/>
        </authorList>
    </citation>
    <scope>NUCLEOTIDE SEQUENCE</scope>
</reference>
<name>A0A644V009_9ZZZZ</name>
<dbReference type="AlphaFoldDB" id="A0A644V009"/>
<accession>A0A644V009</accession>
<organism evidence="1">
    <name type="scientific">bioreactor metagenome</name>
    <dbReference type="NCBI Taxonomy" id="1076179"/>
    <lineage>
        <taxon>unclassified sequences</taxon>
        <taxon>metagenomes</taxon>
        <taxon>ecological metagenomes</taxon>
    </lineage>
</organism>
<dbReference type="EMBL" id="VSSQ01000191">
    <property type="protein sequence ID" value="MPL84524.1"/>
    <property type="molecule type" value="Genomic_DNA"/>
</dbReference>
<proteinExistence type="predicted"/>
<protein>
    <submittedName>
        <fullName evidence="1">Uncharacterized protein</fullName>
    </submittedName>
</protein>
<comment type="caution">
    <text evidence="1">The sequence shown here is derived from an EMBL/GenBank/DDBJ whole genome shotgun (WGS) entry which is preliminary data.</text>
</comment>
<sequence length="81" mass="9305">MSPTIEKLKKEWNILVDIGWVKHISKNGDVKLNPSANMKADNGEYIGRESLEQMFKEAFVLIGDYMIEKYTDSFYCRGVGL</sequence>
<evidence type="ECO:0000313" key="1">
    <source>
        <dbReference type="EMBL" id="MPL84524.1"/>
    </source>
</evidence>